<dbReference type="Proteomes" id="UP000554482">
    <property type="component" value="Unassembled WGS sequence"/>
</dbReference>
<keyword evidence="2" id="KW-1185">Reference proteome</keyword>
<reference evidence="1 2" key="1">
    <citation type="submission" date="2020-06" db="EMBL/GenBank/DDBJ databases">
        <title>Transcriptomic and genomic resources for Thalictrum thalictroides and T. hernandezii: Facilitating candidate gene discovery in an emerging model plant lineage.</title>
        <authorList>
            <person name="Arias T."/>
            <person name="Riano-Pachon D.M."/>
            <person name="Di Stilio V.S."/>
        </authorList>
    </citation>
    <scope>NUCLEOTIDE SEQUENCE [LARGE SCALE GENOMIC DNA]</scope>
    <source>
        <strain evidence="2">cv. WT478/WT964</strain>
        <tissue evidence="1">Leaves</tissue>
    </source>
</reference>
<dbReference type="OrthoDB" id="4062651at2759"/>
<accession>A0A7J6X466</accession>
<protein>
    <recommendedName>
        <fullName evidence="3">Wall-associated receptor kinase-like</fullName>
    </recommendedName>
</protein>
<dbReference type="EMBL" id="JABWDY010006806">
    <property type="protein sequence ID" value="KAF5203410.1"/>
    <property type="molecule type" value="Genomic_DNA"/>
</dbReference>
<sequence length="90" mass="10255">MVKEGKTKQVSGVAELARRCLNLKGEMRTSMKEVAAELEWFRGSGSMSKNPQIRKESARVDYNHVDLYDISWTSYNNDVSSGQYSLETEM</sequence>
<comment type="caution">
    <text evidence="1">The sequence shown here is derived from an EMBL/GenBank/DDBJ whole genome shotgun (WGS) entry which is preliminary data.</text>
</comment>
<feature type="non-terminal residue" evidence="1">
    <location>
        <position position="90"/>
    </location>
</feature>
<evidence type="ECO:0008006" key="3">
    <source>
        <dbReference type="Google" id="ProtNLM"/>
    </source>
</evidence>
<dbReference type="AlphaFoldDB" id="A0A7J6X466"/>
<name>A0A7J6X466_THATH</name>
<evidence type="ECO:0000313" key="2">
    <source>
        <dbReference type="Proteomes" id="UP000554482"/>
    </source>
</evidence>
<organism evidence="1 2">
    <name type="scientific">Thalictrum thalictroides</name>
    <name type="common">Rue-anemone</name>
    <name type="synonym">Anemone thalictroides</name>
    <dbReference type="NCBI Taxonomy" id="46969"/>
    <lineage>
        <taxon>Eukaryota</taxon>
        <taxon>Viridiplantae</taxon>
        <taxon>Streptophyta</taxon>
        <taxon>Embryophyta</taxon>
        <taxon>Tracheophyta</taxon>
        <taxon>Spermatophyta</taxon>
        <taxon>Magnoliopsida</taxon>
        <taxon>Ranunculales</taxon>
        <taxon>Ranunculaceae</taxon>
        <taxon>Thalictroideae</taxon>
        <taxon>Thalictrum</taxon>
    </lineage>
</organism>
<evidence type="ECO:0000313" key="1">
    <source>
        <dbReference type="EMBL" id="KAF5203410.1"/>
    </source>
</evidence>
<proteinExistence type="predicted"/>
<gene>
    <name evidence="1" type="ORF">FRX31_007003</name>
</gene>